<evidence type="ECO:0000256" key="1">
    <source>
        <dbReference type="SAM" id="Phobius"/>
    </source>
</evidence>
<reference evidence="2 3" key="1">
    <citation type="submission" date="2013-08" db="EMBL/GenBank/DDBJ databases">
        <title>Genome sequencing of Cellulomonas bogoriensis 69B4.</title>
        <authorList>
            <person name="Chen F."/>
            <person name="Li Y."/>
            <person name="Wang G."/>
        </authorList>
    </citation>
    <scope>NUCLEOTIDE SEQUENCE [LARGE SCALE GENOMIC DNA]</scope>
    <source>
        <strain evidence="2 3">69B4</strain>
    </source>
</reference>
<keyword evidence="3" id="KW-1185">Reference proteome</keyword>
<feature type="transmembrane region" description="Helical" evidence="1">
    <location>
        <begin position="458"/>
        <end position="480"/>
    </location>
</feature>
<evidence type="ECO:0000313" key="2">
    <source>
        <dbReference type="EMBL" id="KGM13161.1"/>
    </source>
</evidence>
<protein>
    <submittedName>
        <fullName evidence="2">Uncharacterized protein</fullName>
    </submittedName>
</protein>
<comment type="caution">
    <text evidence="2">The sequence shown here is derived from an EMBL/GenBank/DDBJ whole genome shotgun (WGS) entry which is preliminary data.</text>
</comment>
<feature type="transmembrane region" description="Helical" evidence="1">
    <location>
        <begin position="413"/>
        <end position="446"/>
    </location>
</feature>
<dbReference type="Proteomes" id="UP000054314">
    <property type="component" value="Unassembled WGS sequence"/>
</dbReference>
<dbReference type="EMBL" id="AXCZ01000062">
    <property type="protein sequence ID" value="KGM13161.1"/>
    <property type="molecule type" value="Genomic_DNA"/>
</dbReference>
<name>A0A0A0BZ25_9CELL</name>
<organism evidence="2 3">
    <name type="scientific">Cellulomonas bogoriensis 69B4 = DSM 16987</name>
    <dbReference type="NCBI Taxonomy" id="1386082"/>
    <lineage>
        <taxon>Bacteria</taxon>
        <taxon>Bacillati</taxon>
        <taxon>Actinomycetota</taxon>
        <taxon>Actinomycetes</taxon>
        <taxon>Micrococcales</taxon>
        <taxon>Cellulomonadaceae</taxon>
        <taxon>Cellulomonas</taxon>
    </lineage>
</organism>
<evidence type="ECO:0000313" key="3">
    <source>
        <dbReference type="Proteomes" id="UP000054314"/>
    </source>
</evidence>
<dbReference type="OrthoDB" id="8451635at2"/>
<sequence length="635" mass="67769">MVGLATRLVIAERVRQQLPAGDRAAIDAEPHWYAFGALGPAIGDFVPSEVGENFGDPGRTPYWAVWKEVLSIAVGDPSSGIPGVAPVLRSMTGLLDSVSAAADDEDLSALQDLVDSGVEDVLDQAAADLTVILQQFSDPSRLALLGQLMGDRSRPRILDHLNLTPPGLWTGRDFLHWRSTGDFCVALRKHADDSGDLRLIAYSRGWQVTYAALTAGSGYMNSAVGSCYRTHWWRHRWVGNFVDAWVWGYYDTGASMAGDDPSPPFSDWTSLCAAGLQNVADVSLGPVDHEANARAIVDEAPLPRLLPEDFAEFWMKAYDDVYGSTPGGPVAFTVDSLQDGYTALLTMLWFQTSGDVIGCNPLPGSPPGSCGADGPPSWTDPTQINPVTGQPFLPEPPSPENDPHIAKIVSGVILALLGITTSVLGCWMLGAALVAGGIALIASGAVQPDWDSLRCDVFWLRIYLFNGLTALHNLTVLGGVQHPYPRDLAVDQLVLSFAGAELPYTSGAAVTKSKNINGLKRPWNGALSTWTSTPGGSHEDPQTMVWALPGLWPSALVDDEAANPVHHLVSEPPPGGWPGGDVRGFGPAVQAALALLKEDSTDLPSWNLDGDRGLGWLTWQLDAPYTIPVAPVPQS</sequence>
<dbReference type="AlphaFoldDB" id="A0A0A0BZ25"/>
<accession>A0A0A0BZ25</accession>
<keyword evidence="1" id="KW-0812">Transmembrane</keyword>
<keyword evidence="1" id="KW-1133">Transmembrane helix</keyword>
<proteinExistence type="predicted"/>
<gene>
    <name evidence="2" type="ORF">N869_15745</name>
</gene>
<keyword evidence="1" id="KW-0472">Membrane</keyword>
<dbReference type="RefSeq" id="WP_035059837.1">
    <property type="nucleotide sequence ID" value="NZ_AXCZ01000062.1"/>
</dbReference>